<dbReference type="Proteomes" id="UP001568894">
    <property type="component" value="Unassembled WGS sequence"/>
</dbReference>
<organism evidence="8 9">
    <name type="scientific">Flavobacterium frigidarium</name>
    <dbReference type="NCBI Taxonomy" id="99286"/>
    <lineage>
        <taxon>Bacteria</taxon>
        <taxon>Pseudomonadati</taxon>
        <taxon>Bacteroidota</taxon>
        <taxon>Flavobacteriia</taxon>
        <taxon>Flavobacteriales</taxon>
        <taxon>Flavobacteriaceae</taxon>
        <taxon>Flavobacterium</taxon>
    </lineage>
</organism>
<keyword evidence="9" id="KW-1185">Reference proteome</keyword>
<evidence type="ECO:0000256" key="2">
    <source>
        <dbReference type="ARBA" id="ARBA00006275"/>
    </source>
</evidence>
<comment type="caution">
    <text evidence="8">The sequence shown here is derived from an EMBL/GenBank/DDBJ whole genome shotgun (WGS) entry which is preliminary data.</text>
</comment>
<sequence>MKNIYKLLGLFILVSSTYSCGKDDLNLAPLSQIGDNAFYQNDEEIEGAVIAIYDGLQEVPMREFALTEMRSDNAKSKSREGDWAQFESFSVKSTNVAIVNYWRANYNVIFRANVVLKNIEVVQDGAKKNQYAAEARFVRALSHFNLVRAYGDVPLLDKVVTPTDSDYAAYLAKTPAADVLTFIQTDLEFAAANLPSKASASFGRATMAAAQGLLAKVYLTQGNYAAAQPLLTQLVANNQYALQAAYSDVFYSEKNNEILFAIPYTNDDVNESQDFSFEMTQGGQVSGLNFVTDDLAGAIDPADVERKPVLINPLDPKANAKFLTTSGNARLCGNDWIVLRLADVLLLHAEAIMAGQSETASVAAIKSYNLVRARVGLSTLPENGTAKLTKQMLMDERRIELAFENHRLYDLIRFGEAQNVLSNYATNTAVSFSPTDLLLPIPQAEINVSGGALLQNPGY</sequence>
<keyword evidence="3" id="KW-0732">Signal</keyword>
<evidence type="ECO:0000313" key="9">
    <source>
        <dbReference type="Proteomes" id="UP001568894"/>
    </source>
</evidence>
<evidence type="ECO:0000256" key="3">
    <source>
        <dbReference type="ARBA" id="ARBA00022729"/>
    </source>
</evidence>
<comment type="similarity">
    <text evidence="2">Belongs to the SusD family.</text>
</comment>
<feature type="domain" description="SusD-like N-terminal" evidence="7">
    <location>
        <begin position="48"/>
        <end position="219"/>
    </location>
</feature>
<dbReference type="InterPro" id="IPR033985">
    <property type="entry name" value="SusD-like_N"/>
</dbReference>
<dbReference type="SUPFAM" id="SSF48452">
    <property type="entry name" value="TPR-like"/>
    <property type="match status" value="1"/>
</dbReference>
<dbReference type="CDD" id="cd08977">
    <property type="entry name" value="SusD"/>
    <property type="match status" value="1"/>
</dbReference>
<evidence type="ECO:0000313" key="8">
    <source>
        <dbReference type="EMBL" id="MEZ7516000.1"/>
    </source>
</evidence>
<dbReference type="InterPro" id="IPR012944">
    <property type="entry name" value="SusD_RagB_dom"/>
</dbReference>
<evidence type="ECO:0000256" key="4">
    <source>
        <dbReference type="ARBA" id="ARBA00023136"/>
    </source>
</evidence>
<dbReference type="Gene3D" id="1.25.40.390">
    <property type="match status" value="1"/>
</dbReference>
<dbReference type="InterPro" id="IPR011990">
    <property type="entry name" value="TPR-like_helical_dom_sf"/>
</dbReference>
<dbReference type="PROSITE" id="PS51257">
    <property type="entry name" value="PROKAR_LIPOPROTEIN"/>
    <property type="match status" value="1"/>
</dbReference>
<proteinExistence type="inferred from homology"/>
<gene>
    <name evidence="8" type="ORF">QO192_11990</name>
</gene>
<evidence type="ECO:0000256" key="5">
    <source>
        <dbReference type="ARBA" id="ARBA00023237"/>
    </source>
</evidence>
<feature type="domain" description="RagB/SusD" evidence="6">
    <location>
        <begin position="330"/>
        <end position="459"/>
    </location>
</feature>
<name>A0ABV4KE99_9FLAO</name>
<dbReference type="Pfam" id="PF14322">
    <property type="entry name" value="SusD-like_3"/>
    <property type="match status" value="1"/>
</dbReference>
<dbReference type="RefSeq" id="WP_371570891.1">
    <property type="nucleotide sequence ID" value="NZ_JASMRN010000009.1"/>
</dbReference>
<comment type="subcellular location">
    <subcellularLocation>
        <location evidence="1">Cell outer membrane</location>
    </subcellularLocation>
</comment>
<keyword evidence="4" id="KW-0472">Membrane</keyword>
<evidence type="ECO:0000259" key="7">
    <source>
        <dbReference type="Pfam" id="PF14322"/>
    </source>
</evidence>
<accession>A0ABV4KE99</accession>
<evidence type="ECO:0000256" key="1">
    <source>
        <dbReference type="ARBA" id="ARBA00004442"/>
    </source>
</evidence>
<keyword evidence="5" id="KW-0998">Cell outer membrane</keyword>
<dbReference type="EMBL" id="JASMRN010000009">
    <property type="protein sequence ID" value="MEZ7516000.1"/>
    <property type="molecule type" value="Genomic_DNA"/>
</dbReference>
<dbReference type="Pfam" id="PF07980">
    <property type="entry name" value="SusD_RagB"/>
    <property type="match status" value="1"/>
</dbReference>
<reference evidence="8 9" key="1">
    <citation type="submission" date="2023-05" db="EMBL/GenBank/DDBJ databases">
        <title>Adaptations of aquatic viruses from atmosphere-close ecosystems of the Central Arctic Ocean.</title>
        <authorList>
            <person name="Rahlff J."/>
            <person name="Holmfeldt K."/>
        </authorList>
    </citation>
    <scope>NUCLEOTIDE SEQUENCE [LARGE SCALE GENOMIC DNA]</scope>
    <source>
        <strain evidence="8 9">Arc14</strain>
    </source>
</reference>
<evidence type="ECO:0000259" key="6">
    <source>
        <dbReference type="Pfam" id="PF07980"/>
    </source>
</evidence>
<protein>
    <submittedName>
        <fullName evidence="8">RagB/SusD family nutrient uptake outer membrane protein</fullName>
    </submittedName>
</protein>